<evidence type="ECO:0000256" key="3">
    <source>
        <dbReference type="ARBA" id="ARBA00006577"/>
    </source>
</evidence>
<dbReference type="Gene3D" id="3.10.50.40">
    <property type="match status" value="2"/>
</dbReference>
<feature type="region of interest" description="Disordered" evidence="10">
    <location>
        <begin position="229"/>
        <end position="251"/>
    </location>
</feature>
<dbReference type="EMBL" id="BAABRP010000012">
    <property type="protein sequence ID" value="GAA5513997.1"/>
    <property type="molecule type" value="Genomic_DNA"/>
</dbReference>
<evidence type="ECO:0000259" key="11">
    <source>
        <dbReference type="PROSITE" id="PS50059"/>
    </source>
</evidence>
<keyword evidence="13" id="KW-1185">Reference proteome</keyword>
<dbReference type="EC" id="5.2.1.8" evidence="9"/>
<dbReference type="InterPro" id="IPR046357">
    <property type="entry name" value="PPIase_dom_sf"/>
</dbReference>
<comment type="caution">
    <text evidence="12">The sequence shown here is derived from an EMBL/GenBank/DDBJ whole genome shotgun (WGS) entry which is preliminary data.</text>
</comment>
<name>A0ABP9WCP1_9DEIO</name>
<evidence type="ECO:0000256" key="7">
    <source>
        <dbReference type="ARBA" id="ARBA00023235"/>
    </source>
</evidence>
<comment type="subcellular location">
    <subcellularLocation>
        <location evidence="2">Cytoplasm</location>
    </subcellularLocation>
</comment>
<dbReference type="SUPFAM" id="SSF54534">
    <property type="entry name" value="FKBP-like"/>
    <property type="match status" value="2"/>
</dbReference>
<comment type="similarity">
    <text evidence="3">Belongs to the FKBP-type PPIase family.</text>
</comment>
<evidence type="ECO:0000313" key="12">
    <source>
        <dbReference type="EMBL" id="GAA5513997.1"/>
    </source>
</evidence>
<sequence length="322" mass="35182">MNITRDKVVELDYVLKVGGEVVDRSEPGEPLVYLQGHGNIVPGLEKALEGKKPGDSLHVSVQPEEGYGERDEDNTETLDRSDFDDQIEVGATYFAQAEDGSVLPFTVVAVQGEQIQVDFNPPLAGQVLDFDVTVKSVRDATPEELEHGHAHADAIPHTPTERRTDMNITQDKVVELDYVLKVDGEVVDRSEPGDPLAYLHGHSNIIPGLEKALEGKKAGDSLHVTVQPEEGYGERDEDNTEALDRSDFDDEPEIGQTYYAQAEDGSVLPFTVVGIEGDQVQVDFNPPLAGQVLDFDVTVKSVRDATAEELEHGHAHVAGMHE</sequence>
<evidence type="ECO:0000256" key="6">
    <source>
        <dbReference type="ARBA" id="ARBA00023186"/>
    </source>
</evidence>
<feature type="domain" description="PPIase FKBP-type" evidence="11">
    <location>
        <begin position="171"/>
        <end position="235"/>
    </location>
</feature>
<evidence type="ECO:0000256" key="5">
    <source>
        <dbReference type="ARBA" id="ARBA00023110"/>
    </source>
</evidence>
<keyword evidence="7 9" id="KW-0413">Isomerase</keyword>
<dbReference type="PROSITE" id="PS50059">
    <property type="entry name" value="FKBP_PPIASE"/>
    <property type="match status" value="2"/>
</dbReference>
<feature type="domain" description="PPIase FKBP-type" evidence="11">
    <location>
        <begin position="6"/>
        <end position="103"/>
    </location>
</feature>
<feature type="region of interest" description="Disordered" evidence="10">
    <location>
        <begin position="49"/>
        <end position="82"/>
    </location>
</feature>
<keyword evidence="5 9" id="KW-0697">Rotamase</keyword>
<dbReference type="Pfam" id="PF00254">
    <property type="entry name" value="FKBP_C"/>
    <property type="match status" value="2"/>
</dbReference>
<keyword evidence="6" id="KW-0143">Chaperone</keyword>
<evidence type="ECO:0000256" key="9">
    <source>
        <dbReference type="PROSITE-ProRule" id="PRU00277"/>
    </source>
</evidence>
<evidence type="ECO:0000256" key="2">
    <source>
        <dbReference type="ARBA" id="ARBA00004496"/>
    </source>
</evidence>
<reference evidence="12 13" key="1">
    <citation type="submission" date="2024-02" db="EMBL/GenBank/DDBJ databases">
        <title>Deinococcus carri NBRC 110142.</title>
        <authorList>
            <person name="Ichikawa N."/>
            <person name="Katano-Makiyama Y."/>
            <person name="Hidaka K."/>
        </authorList>
    </citation>
    <scope>NUCLEOTIDE SEQUENCE [LARGE SCALE GENOMIC DNA]</scope>
    <source>
        <strain evidence="12 13">NBRC 110142</strain>
    </source>
</reference>
<dbReference type="PANTHER" id="PTHR47861:SF3">
    <property type="entry name" value="FKBP-TYPE PEPTIDYL-PROLYL CIS-TRANS ISOMERASE SLYD"/>
    <property type="match status" value="1"/>
</dbReference>
<accession>A0ABP9WCP1</accession>
<organism evidence="12 13">
    <name type="scientific">Deinococcus carri</name>
    <dbReference type="NCBI Taxonomy" id="1211323"/>
    <lineage>
        <taxon>Bacteria</taxon>
        <taxon>Thermotogati</taxon>
        <taxon>Deinococcota</taxon>
        <taxon>Deinococci</taxon>
        <taxon>Deinococcales</taxon>
        <taxon>Deinococcaceae</taxon>
        <taxon>Deinococcus</taxon>
    </lineage>
</organism>
<keyword evidence="4" id="KW-0963">Cytoplasm</keyword>
<dbReference type="Proteomes" id="UP001401887">
    <property type="component" value="Unassembled WGS sequence"/>
</dbReference>
<evidence type="ECO:0000256" key="8">
    <source>
        <dbReference type="ARBA" id="ARBA00037071"/>
    </source>
</evidence>
<dbReference type="PANTHER" id="PTHR47861">
    <property type="entry name" value="FKBP-TYPE PEPTIDYL-PROLYL CIS-TRANS ISOMERASE SLYD"/>
    <property type="match status" value="1"/>
</dbReference>
<comment type="catalytic activity">
    <reaction evidence="1 9">
        <text>[protein]-peptidylproline (omega=180) = [protein]-peptidylproline (omega=0)</text>
        <dbReference type="Rhea" id="RHEA:16237"/>
        <dbReference type="Rhea" id="RHEA-COMP:10747"/>
        <dbReference type="Rhea" id="RHEA-COMP:10748"/>
        <dbReference type="ChEBI" id="CHEBI:83833"/>
        <dbReference type="ChEBI" id="CHEBI:83834"/>
        <dbReference type="EC" id="5.2.1.8"/>
    </reaction>
</comment>
<feature type="compositionally biased region" description="Acidic residues" evidence="10">
    <location>
        <begin position="235"/>
        <end position="251"/>
    </location>
</feature>
<gene>
    <name evidence="12" type="primary">tig_2</name>
    <name evidence="12" type="ORF">Dcar01_02746</name>
</gene>
<evidence type="ECO:0000256" key="1">
    <source>
        <dbReference type="ARBA" id="ARBA00000971"/>
    </source>
</evidence>
<evidence type="ECO:0000256" key="10">
    <source>
        <dbReference type="SAM" id="MobiDB-lite"/>
    </source>
</evidence>
<evidence type="ECO:0000256" key="4">
    <source>
        <dbReference type="ARBA" id="ARBA00022490"/>
    </source>
</evidence>
<protein>
    <recommendedName>
        <fullName evidence="9">peptidylprolyl isomerase</fullName>
        <ecNumber evidence="9">5.2.1.8</ecNumber>
    </recommendedName>
</protein>
<evidence type="ECO:0000313" key="13">
    <source>
        <dbReference type="Proteomes" id="UP001401887"/>
    </source>
</evidence>
<dbReference type="InterPro" id="IPR001179">
    <property type="entry name" value="PPIase_FKBP_dom"/>
</dbReference>
<proteinExistence type="inferred from homology"/>
<comment type="function">
    <text evidence="8">Also involved in hydrogenase metallocenter assembly, probably by participating in the nickel insertion step. This function in hydrogenase biosynthesis requires chaperone activity and the presence of the metal-binding domain, but not PPIase activity.</text>
</comment>